<keyword evidence="4" id="KW-0961">Cell wall biogenesis/degradation</keyword>
<dbReference type="InterPro" id="IPR050386">
    <property type="entry name" value="Glycosyl_hydrolase_5"/>
</dbReference>
<dbReference type="InterPro" id="IPR001547">
    <property type="entry name" value="Glyco_hydro_5"/>
</dbReference>
<dbReference type="Pfam" id="PF00150">
    <property type="entry name" value="Cellulase"/>
    <property type="match status" value="1"/>
</dbReference>
<dbReference type="InterPro" id="IPR017853">
    <property type="entry name" value="GH"/>
</dbReference>
<gene>
    <name evidence="7" type="ORF">BJX66DRAFT_321252</name>
</gene>
<evidence type="ECO:0000256" key="1">
    <source>
        <dbReference type="ARBA" id="ARBA00005641"/>
    </source>
</evidence>
<dbReference type="SUPFAM" id="SSF51445">
    <property type="entry name" value="(Trans)glycosidases"/>
    <property type="match status" value="1"/>
</dbReference>
<name>A0ABR4GNY3_9EURO</name>
<sequence>MATGFLRVKGNQIVDENGTVVLLRGASLGGVLNMENFVNGYPGSESFARAAMLKAMGAEHYEYFFERFFHHFFTKKDAEYLKSLGINSLRIPFGYKHFEDDMNPRVLKDSAFTYLDHIVALCADYGIYSILDMHTVPGCQNPDWHSDNHTSYAAFWDHKDHQDRTVWLWERIAERYKDNPWVAGYNPLNEPCDSEQVRVAAFYERVERAIRAIDPDHMLFLDGNTFAMEWKGFDKPLPNAVYSIHDYSMMGFPGQRYKGTDQQNQKLRQQYLRKCEFHHKHGVPIWVGEFGPTYEMRDPEAEKINNERFGMLAQQLNLYEIDKVSWSLWTYKDIGTMGMVSVSPESAYLRLLRPFLERKATLGVDSSNYHPSEQLVELVDQMAAWIDEVSPTATKTYPPNWDTKQHVRRNILQTFLASSLCDEFAEYFRGLDKAQLEELAQSWAFENCVKREGLNATLTRIKEKYGA</sequence>
<dbReference type="PANTHER" id="PTHR31297">
    <property type="entry name" value="GLUCAN ENDO-1,6-BETA-GLUCOSIDASE B"/>
    <property type="match status" value="1"/>
</dbReference>
<feature type="domain" description="Glycoside hydrolase family 5" evidence="6">
    <location>
        <begin position="74"/>
        <end position="330"/>
    </location>
</feature>
<keyword evidence="8" id="KW-1185">Reference proteome</keyword>
<dbReference type="Gene3D" id="3.20.20.80">
    <property type="entry name" value="Glycosidases"/>
    <property type="match status" value="1"/>
</dbReference>
<dbReference type="PANTHER" id="PTHR31297:SF13">
    <property type="entry name" value="PUTATIVE-RELATED"/>
    <property type="match status" value="1"/>
</dbReference>
<comment type="caution">
    <text evidence="7">The sequence shown here is derived from an EMBL/GenBank/DDBJ whole genome shotgun (WGS) entry which is preliminary data.</text>
</comment>
<dbReference type="Proteomes" id="UP001610563">
    <property type="component" value="Unassembled WGS sequence"/>
</dbReference>
<keyword evidence="2 5" id="KW-0378">Hydrolase</keyword>
<organism evidence="7 8">
    <name type="scientific">Aspergillus keveii</name>
    <dbReference type="NCBI Taxonomy" id="714993"/>
    <lineage>
        <taxon>Eukaryota</taxon>
        <taxon>Fungi</taxon>
        <taxon>Dikarya</taxon>
        <taxon>Ascomycota</taxon>
        <taxon>Pezizomycotina</taxon>
        <taxon>Eurotiomycetes</taxon>
        <taxon>Eurotiomycetidae</taxon>
        <taxon>Eurotiales</taxon>
        <taxon>Aspergillaceae</taxon>
        <taxon>Aspergillus</taxon>
        <taxon>Aspergillus subgen. Nidulantes</taxon>
    </lineage>
</organism>
<comment type="similarity">
    <text evidence="1 5">Belongs to the glycosyl hydrolase 5 (cellulase A) family.</text>
</comment>
<protein>
    <submittedName>
        <fullName evidence="7">Glucanase</fullName>
    </submittedName>
</protein>
<accession>A0ABR4GNY3</accession>
<reference evidence="7 8" key="1">
    <citation type="submission" date="2024-07" db="EMBL/GenBank/DDBJ databases">
        <title>Section-level genome sequencing and comparative genomics of Aspergillus sections Usti and Cavernicolus.</title>
        <authorList>
            <consortium name="Lawrence Berkeley National Laboratory"/>
            <person name="Nybo J.L."/>
            <person name="Vesth T.C."/>
            <person name="Theobald S."/>
            <person name="Frisvad J.C."/>
            <person name="Larsen T.O."/>
            <person name="Kjaerboelling I."/>
            <person name="Rothschild-Mancinelli K."/>
            <person name="Lyhne E.K."/>
            <person name="Kogle M.E."/>
            <person name="Barry K."/>
            <person name="Clum A."/>
            <person name="Na H."/>
            <person name="Ledsgaard L."/>
            <person name="Lin J."/>
            <person name="Lipzen A."/>
            <person name="Kuo A."/>
            <person name="Riley R."/>
            <person name="Mondo S."/>
            <person name="Labutti K."/>
            <person name="Haridas S."/>
            <person name="Pangalinan J."/>
            <person name="Salamov A.A."/>
            <person name="Simmons B.A."/>
            <person name="Magnuson J.K."/>
            <person name="Chen J."/>
            <person name="Drula E."/>
            <person name="Henrissat B."/>
            <person name="Wiebenga A."/>
            <person name="Lubbers R.J."/>
            <person name="Gomes A.C."/>
            <person name="Makela M.R."/>
            <person name="Stajich J."/>
            <person name="Grigoriev I.V."/>
            <person name="Mortensen U.H."/>
            <person name="De Vries R.P."/>
            <person name="Baker S.E."/>
            <person name="Andersen M.R."/>
        </authorList>
    </citation>
    <scope>NUCLEOTIDE SEQUENCE [LARGE SCALE GENOMIC DNA]</scope>
    <source>
        <strain evidence="7 8">CBS 209.92</strain>
    </source>
</reference>
<evidence type="ECO:0000256" key="3">
    <source>
        <dbReference type="ARBA" id="ARBA00023295"/>
    </source>
</evidence>
<dbReference type="EMBL" id="JBFTWV010000002">
    <property type="protein sequence ID" value="KAL2800721.1"/>
    <property type="molecule type" value="Genomic_DNA"/>
</dbReference>
<evidence type="ECO:0000259" key="6">
    <source>
        <dbReference type="Pfam" id="PF00150"/>
    </source>
</evidence>
<evidence type="ECO:0000256" key="4">
    <source>
        <dbReference type="ARBA" id="ARBA00023316"/>
    </source>
</evidence>
<evidence type="ECO:0000256" key="2">
    <source>
        <dbReference type="ARBA" id="ARBA00022801"/>
    </source>
</evidence>
<evidence type="ECO:0000313" key="8">
    <source>
        <dbReference type="Proteomes" id="UP001610563"/>
    </source>
</evidence>
<evidence type="ECO:0000256" key="5">
    <source>
        <dbReference type="RuleBase" id="RU361153"/>
    </source>
</evidence>
<proteinExistence type="inferred from homology"/>
<keyword evidence="3 5" id="KW-0326">Glycosidase</keyword>
<evidence type="ECO:0000313" key="7">
    <source>
        <dbReference type="EMBL" id="KAL2800721.1"/>
    </source>
</evidence>